<evidence type="ECO:0000256" key="5">
    <source>
        <dbReference type="ARBA" id="ARBA00022741"/>
    </source>
</evidence>
<keyword evidence="7" id="KW-0067">ATP-binding</keyword>
<sequence length="173" mass="18937">MAELDSELGHGWDAQVLGNLQMPATRRREGGVDIRVPVAGGFELCRSIGGGSGVRGLRAQQRRWIPVADDVSRGFYVAEVLLVLEYLHMLGIVYRDLKPENILIRSNGHIMLSDFDLSLESTSAPTLEPIATSAAAYRDHSAVEHEECLPAEPSCLPFLSRRPPPHSAAKIEP</sequence>
<evidence type="ECO:0000256" key="4">
    <source>
        <dbReference type="ARBA" id="ARBA00022679"/>
    </source>
</evidence>
<dbReference type="EC" id="2.7.11.1" evidence="2"/>
<evidence type="ECO:0000256" key="1">
    <source>
        <dbReference type="ARBA" id="ARBA00009903"/>
    </source>
</evidence>
<proteinExistence type="inferred from homology"/>
<dbReference type="GO" id="GO:0005524">
    <property type="term" value="F:ATP binding"/>
    <property type="evidence" value="ECO:0007669"/>
    <property type="project" value="UniProtKB-KW"/>
</dbReference>
<evidence type="ECO:0000256" key="2">
    <source>
        <dbReference type="ARBA" id="ARBA00012513"/>
    </source>
</evidence>
<evidence type="ECO:0000256" key="6">
    <source>
        <dbReference type="ARBA" id="ARBA00022777"/>
    </source>
</evidence>
<dbReference type="SUPFAM" id="SSF56112">
    <property type="entry name" value="Protein kinase-like (PK-like)"/>
    <property type="match status" value="1"/>
</dbReference>
<evidence type="ECO:0000256" key="3">
    <source>
        <dbReference type="ARBA" id="ARBA00022527"/>
    </source>
</evidence>
<organism evidence="11 12">
    <name type="scientific">Zingiber officinale</name>
    <name type="common">Ginger</name>
    <name type="synonym">Amomum zingiber</name>
    <dbReference type="NCBI Taxonomy" id="94328"/>
    <lineage>
        <taxon>Eukaryota</taxon>
        <taxon>Viridiplantae</taxon>
        <taxon>Streptophyta</taxon>
        <taxon>Embryophyta</taxon>
        <taxon>Tracheophyta</taxon>
        <taxon>Spermatophyta</taxon>
        <taxon>Magnoliopsida</taxon>
        <taxon>Liliopsida</taxon>
        <taxon>Zingiberales</taxon>
        <taxon>Zingiberaceae</taxon>
        <taxon>Zingiber</taxon>
    </lineage>
</organism>
<keyword evidence="12" id="KW-1185">Reference proteome</keyword>
<evidence type="ECO:0000256" key="8">
    <source>
        <dbReference type="ARBA" id="ARBA00047899"/>
    </source>
</evidence>
<keyword evidence="4" id="KW-0808">Transferase</keyword>
<dbReference type="Pfam" id="PF00069">
    <property type="entry name" value="Pkinase"/>
    <property type="match status" value="1"/>
</dbReference>
<evidence type="ECO:0000256" key="9">
    <source>
        <dbReference type="ARBA" id="ARBA00048679"/>
    </source>
</evidence>
<reference evidence="11 12" key="1">
    <citation type="submission" date="2020-08" db="EMBL/GenBank/DDBJ databases">
        <title>Plant Genome Project.</title>
        <authorList>
            <person name="Zhang R.-G."/>
        </authorList>
    </citation>
    <scope>NUCLEOTIDE SEQUENCE [LARGE SCALE GENOMIC DNA]</scope>
    <source>
        <tissue evidence="11">Rhizome</tissue>
    </source>
</reference>
<evidence type="ECO:0000313" key="12">
    <source>
        <dbReference type="Proteomes" id="UP000734854"/>
    </source>
</evidence>
<dbReference type="PROSITE" id="PS50011">
    <property type="entry name" value="PROTEIN_KINASE_DOM"/>
    <property type="match status" value="1"/>
</dbReference>
<dbReference type="PROSITE" id="PS00108">
    <property type="entry name" value="PROTEIN_KINASE_ST"/>
    <property type="match status" value="1"/>
</dbReference>
<feature type="domain" description="Protein kinase" evidence="10">
    <location>
        <begin position="1"/>
        <end position="173"/>
    </location>
</feature>
<keyword evidence="5" id="KW-0547">Nucleotide-binding</keyword>
<comment type="caution">
    <text evidence="11">The sequence shown here is derived from an EMBL/GenBank/DDBJ whole genome shotgun (WGS) entry which is preliminary data.</text>
</comment>
<dbReference type="Proteomes" id="UP000734854">
    <property type="component" value="Unassembled WGS sequence"/>
</dbReference>
<accession>A0A8J5GFI4</accession>
<keyword evidence="6" id="KW-0418">Kinase</keyword>
<evidence type="ECO:0000256" key="7">
    <source>
        <dbReference type="ARBA" id="ARBA00022840"/>
    </source>
</evidence>
<dbReference type="InterPro" id="IPR008271">
    <property type="entry name" value="Ser/Thr_kinase_AS"/>
</dbReference>
<dbReference type="PANTHER" id="PTHR45637">
    <property type="entry name" value="FLIPPASE KINASE 1-RELATED"/>
    <property type="match status" value="1"/>
</dbReference>
<dbReference type="Gene3D" id="1.10.510.10">
    <property type="entry name" value="Transferase(Phosphotransferase) domain 1"/>
    <property type="match status" value="1"/>
</dbReference>
<comment type="catalytic activity">
    <reaction evidence="9">
        <text>L-seryl-[protein] + ATP = O-phospho-L-seryl-[protein] + ADP + H(+)</text>
        <dbReference type="Rhea" id="RHEA:17989"/>
        <dbReference type="Rhea" id="RHEA-COMP:9863"/>
        <dbReference type="Rhea" id="RHEA-COMP:11604"/>
        <dbReference type="ChEBI" id="CHEBI:15378"/>
        <dbReference type="ChEBI" id="CHEBI:29999"/>
        <dbReference type="ChEBI" id="CHEBI:30616"/>
        <dbReference type="ChEBI" id="CHEBI:83421"/>
        <dbReference type="ChEBI" id="CHEBI:456216"/>
        <dbReference type="EC" id="2.7.11.1"/>
    </reaction>
</comment>
<gene>
    <name evidence="11" type="ORF">ZIOFF_031749</name>
</gene>
<dbReference type="GO" id="GO:0004674">
    <property type="term" value="F:protein serine/threonine kinase activity"/>
    <property type="evidence" value="ECO:0007669"/>
    <property type="project" value="UniProtKB-KW"/>
</dbReference>
<dbReference type="InterPro" id="IPR000719">
    <property type="entry name" value="Prot_kinase_dom"/>
</dbReference>
<keyword evidence="3" id="KW-0723">Serine/threonine-protein kinase</keyword>
<dbReference type="FunFam" id="1.10.510.10:FF:000294">
    <property type="entry name" value="Serine/threonine-protein kinase OXI1"/>
    <property type="match status" value="1"/>
</dbReference>
<dbReference type="InterPro" id="IPR011009">
    <property type="entry name" value="Kinase-like_dom_sf"/>
</dbReference>
<comment type="catalytic activity">
    <reaction evidence="8">
        <text>L-threonyl-[protein] + ATP = O-phospho-L-threonyl-[protein] + ADP + H(+)</text>
        <dbReference type="Rhea" id="RHEA:46608"/>
        <dbReference type="Rhea" id="RHEA-COMP:11060"/>
        <dbReference type="Rhea" id="RHEA-COMP:11605"/>
        <dbReference type="ChEBI" id="CHEBI:15378"/>
        <dbReference type="ChEBI" id="CHEBI:30013"/>
        <dbReference type="ChEBI" id="CHEBI:30616"/>
        <dbReference type="ChEBI" id="CHEBI:61977"/>
        <dbReference type="ChEBI" id="CHEBI:456216"/>
        <dbReference type="EC" id="2.7.11.1"/>
    </reaction>
</comment>
<name>A0A8J5GFI4_ZINOF</name>
<evidence type="ECO:0000259" key="10">
    <source>
        <dbReference type="PROSITE" id="PS50011"/>
    </source>
</evidence>
<comment type="similarity">
    <text evidence="1">Belongs to the protein kinase superfamily. AGC Ser/Thr protein kinase family.</text>
</comment>
<dbReference type="AlphaFoldDB" id="A0A8J5GFI4"/>
<dbReference type="EMBL" id="JACMSC010000009">
    <property type="protein sequence ID" value="KAG6506426.1"/>
    <property type="molecule type" value="Genomic_DNA"/>
</dbReference>
<protein>
    <recommendedName>
        <fullName evidence="2">non-specific serine/threonine protein kinase</fullName>
        <ecNumber evidence="2">2.7.11.1</ecNumber>
    </recommendedName>
</protein>
<evidence type="ECO:0000313" key="11">
    <source>
        <dbReference type="EMBL" id="KAG6506426.1"/>
    </source>
</evidence>